<dbReference type="Pfam" id="PF12775">
    <property type="entry name" value="AAA_7"/>
    <property type="match status" value="1"/>
</dbReference>
<organism evidence="24 25">
    <name type="scientific">Nicrophorus vespilloides</name>
    <name type="common">Boreal carrion beetle</name>
    <dbReference type="NCBI Taxonomy" id="110193"/>
    <lineage>
        <taxon>Eukaryota</taxon>
        <taxon>Metazoa</taxon>
        <taxon>Ecdysozoa</taxon>
        <taxon>Arthropoda</taxon>
        <taxon>Hexapoda</taxon>
        <taxon>Insecta</taxon>
        <taxon>Pterygota</taxon>
        <taxon>Neoptera</taxon>
        <taxon>Endopterygota</taxon>
        <taxon>Coleoptera</taxon>
        <taxon>Polyphaga</taxon>
        <taxon>Staphyliniformia</taxon>
        <taxon>Silphidae</taxon>
        <taxon>Nicrophorinae</taxon>
        <taxon>Nicrophorus</taxon>
    </lineage>
</organism>
<dbReference type="InterPro" id="IPR004273">
    <property type="entry name" value="Dynein_heavy_D6_P-loop"/>
</dbReference>
<dbReference type="PANTHER" id="PTHR22878:SF70">
    <property type="entry name" value="DYNEIN HEAVY CHAIN 2, AXONEMAL"/>
    <property type="match status" value="1"/>
</dbReference>
<evidence type="ECO:0000259" key="23">
    <source>
        <dbReference type="Pfam" id="PF18199"/>
    </source>
</evidence>
<dbReference type="Pfam" id="PF12774">
    <property type="entry name" value="AAA_6"/>
    <property type="match status" value="1"/>
</dbReference>
<feature type="domain" description="Dynein heavy chain hydrolytic ATP-binding dynein motor region" evidence="16">
    <location>
        <begin position="1208"/>
        <end position="1534"/>
    </location>
</feature>
<evidence type="ECO:0000313" key="24">
    <source>
        <dbReference type="Proteomes" id="UP000695000"/>
    </source>
</evidence>
<evidence type="ECO:0000259" key="19">
    <source>
        <dbReference type="Pfam" id="PF12781"/>
    </source>
</evidence>
<sequence>MSQRKVNLNKALARAKRCGQLSNLDFEVASVHVADEFNVPEKKRKQLVGFLQKKIIDLKNKEFKNVIDPEYPKIARKDTSHGDMLTFADALPTTEIDKYVQKDIIYRTGMKKQLEVYSDTAASVTLEFRNLYLEVTHATGVNSRVRPLDGSETHFTLKPYQYFGKTEHYDIYLANRERIKKYLFIQYPLMQKILKCSTILPPILIDISKFREAENEIPTIMAVFEEEVAEGAKLIKKFHFAVSKVARTFKNEVPQTPRAKAQYLRTGTGILASCIDRLLRNTILQIINITGDGNRIPFLKLNLGYDHGLILSPTAEETTQMYAKLLRTISNSANELLALESIMYEGSDEYYIPIYIQEQFLEECIERIRSNIQEFYIPVYEYVTKLESSFASLYPESEDQKDSEQDLEISFEDGCKQIDFYMNLMDEIEEIVTNEYYAIGAVEQEDCRANLKMSIYNLIEDIAAKLVLQHEWENEDICEVFQKLTERALEIPKNSQELMDQGVYMTWAKTVLVPQLTERIQNMLVVICRLTDITTITYDHMQLNCRTVHWIWNIKPILEKNSSMYEAYKYDFEEALANAVVKINADIQDIIPFLTMLDSMDNSDNAREYVHQLAGILVKIRSCEQQKILINKEEATFKYPISSFLELEDLKTWIYQFYHLVKLCMNWNRSFFAWMDGPFEFLDAVLAEEQLEEFFKELLKIQKYYRNKLRQMATENNAKTFQGSVEDPDPLNQPAPIQLTRKVMQQLKDFRPALQLMGIMCNSALLQRHWDDMSEIAGFDITPDAGTTLRKLTEIDLGPSYEPYEIISTGAVKELQLITALRKMIAEWDDVKFKTSAYKDSGAMILTALDDVQVILDDHIMKTLTMRGSIFVKPYEAQVKAWYEKITRMNATIDEWGKVQSQWLYLLPIFSSKDIVMQMPAEGILFREVDSTYKRYMQVVAKDPRVIESAGAVGLLEAMQMCTQNLEKINDGVTSYLEKKRLFFPRFFFLSNDEMLEILSETKDPLRVQPHLRKCFEAINKLEFDGRLQIHAMMSQENEKIDFMRIIKTEEAGGSVEKWLIQVEEQMLSSMRNQIFESWTDYCNKPRTQWMQDWPGQIVLCVSQIYWTANCQTILGPESTSTLQELSDILKSELQDTVELIRDPNLTNLQRITIKALIVIDVHAKDVVYEMYQQNVLHENEFKWLAQLRYYWEDEVCQVRIINATVKYACEYLGNSDRLVITPLTDRCYRTLIGAYHLHLNGAPEGPAGTGKTETTKDLAKALAVQCVVFNCSDGLDYKAMGKFFKGLASSGAWACFDEFNRIEIEVLSVVAQQIMCIVQAVRGHVKSFLFEGTELNLNPSCYVCITMNPGYAGRTELPDNLKVLFRTVAMMVPDYAMIGEISLYSYGFQNARILSVKISTTYRLCSEQLSSQNHYDYGMRAVKSVLSAAGNNKRSFPNEDEDIILLRSITDVNLPKFLNHDVPLFEGIISDLFPGIKLPQPDYVIFIKAMKDSCKRRNLQARESFIIKVIQTFEMMIVRHGFMLVGEPFAGKTVTLKVLADTLTLLCERGHPQLKVQYQIINPKSITMGQLYGQFDPVSYEWFDGVIATCFRNFVIDPAPDRKWVIFDGPVDAVWIENMNTVLDDNKKLCLMSGEVMAMTNSMSMIFEVMDLTQASPATVSRCGMIYMQPETLGWRPLMESWVVKQNPEWCGSEYKSMIIGLFDWLVNPSLYFIRKKCKQICVPGEMNLVKSMMQIVQMLLDDACSESQRKEDDFKYMIGWIQVTFMIAGVWGLGGILDTDSRDAYDEFYRGMWKNENEAYPYPEFIGEKLEVLMPFEGILMDYSYIYRLKGTWKYWPEIVRSMRIEEAHNVQQVLIPTVDSLKYMSMVEMLIKYNMPLLMVGPTGTGKSYYLQDLLMNKLDQEKFVPAFITFTVKISANQTQDLVISKLNKIRRGRYGSPKGKMTVIFVDDLNMPVKEVYGAQPPIELLRQYFDHKNWYDLKDTTKLFLENVLFIAAMGLVGGSRQEIYARFLRHFTIFSINEYNEETLTKIYSNILLLGLKKNGFPSDIIIMVNSIVSATMSVYLAAMEKLRPTPAKSHYIFNLRDFSRVIQGCGMLRKESAEDRKVFAKLWVHEILRVFYDRLIDKKDKEWLYEKLRIFVREHFKDFFDNVFENLQDSEGKVSEDSLKDLMFGTYMDMDASEEDIRYDEVVDIEHFRQIAMNCLDDYNSTHKTKMDIVLFRYALEHLSKICRILSIPSGSALLVGVSGSGRQSLTKLATQISQYSFFQPEISKNYGMNEWREDLKKVLKESGGRGKSMTFLFSEGQIKEEGFLQDIDCLLNSGEVPNIFPIDEKQEILEMVRLAAQGGNRNLDISALVVFSFFTKRCKEKLHMMLCFSPIGTTFRSRLRLYPSLVNCCTIDWFEDWPEDALQMVAHSWLTDINLPDGTKYCAVTACQYFHVVARNVSAEFYNATGRKSYVTSASYLELIKSFTTFVNSKQKEIMRNKNRYLVGLDKLQSAASQVAEMQKNLEEYKPLLEEMNRKAIEVTKQIATETIQVEKASTQVRQDEKVANVQAASAQALKRECEADLAEAIPILEDAIAALNTLKPNDITLVKSMKNPPEAVKIVMASVCVMRDVKPDRINDAATGGKILDYWGPSKRLLGDMYFLQVLKDFDKDHIKPEIMAKIRKEFLPNKLFKPQIVAKASSAAEGLCKWVIAMDLYDNVAREVAPKKERLEKAEREYADTIAILIEKKEALAKLEERLANLNELLDDAIKKQNELQENVDLCKNKLRRAVKLIGGLGGERTRWFQAAENLQLLYDSLAGDILISCGLIAYLSPFTMDYRQTTVNDWHKHVRDLRIPCSEKFDFTDILGSDIKIQNWYINALPRDAFSTENGIIQDSSRRYSLMIDPQSQANIWIKHMEKKNELEVTKFSDANYMKILEKCVQFGKPALLENVGEDLEAPLDPLLFKAVFNQAGIEVISLGDNVIPYNKNFKLYLTSKLRNPHYLPEVFNKVTIINFALTVQGLEDQLLGIVVAKERPDLQRQREDLIVQSAENKAALARVEENILKTLSESQGDILEDESAIEVLDFSKILSNDIIAKQKSSVETEKKIEGFRLDYKPIAEHSAVLYYSVSDLPNVDPMYQFSLEWFINLYISSIDSANKSRDLDKRLKFLKDTFTYNLYSNVCRSLFEKDKLMFSFVLCTMIMTAQKKLNDKELKFLLTGGITVDNPLKSPAEWLSDKSWDEICRAEDMPAFVGLVKHVTANLNHWQSIYDDDNPQNLELPAPWENKLNHFQKLIIIRVLRPDKIFVSISKFVSHELGSKFIQPPPFDISKSYEESSCICPLIFILSPGNDPMASLVKFAETRGIQDTFNSISLGQGQGPIAQNLIERGQEDGSWVCLQNCHLAVSWMPMLEKLWETMDFGNTHQTFRLWLTSYPSDKFPISILQYGVKMTNEPPTGLHQNLLRSYQSEPIKEPDFYSGCVGKESTFSRLLYATTFFHAVIQERRTFGPMGWNIPYGFNESDLDISIQQLQMFINESDNPYEAVTYLTGECNYGGRVTDDWDRRLIVTILADFVNKDVVENMDYMFVEIGDYGLPRKDSYEDYIEHIENLPHIHRPEVFGLHMNAGITRDLQTSYNLLDCMIHVQSQGVGAGDSETDQLLVMISADVLSKIPKHFDLEAAKIKFPVQYNESMNTVLVQEMERFNRLLKEIKFSLVNIQKAVQGLVIMSPALELVSNSLLLGRIPAAWAKVSYPSLKSLPNYIADFVDRLDFLNKWYMEGKPQNFWLSGFFFTQAFLTGAKQNYARKFTIPIDQLTFDFEVLKVMSLDYAPADGIYVYGVFTDGARWDIQKGVLRELYPKIRNDYMPLMWLKPILVEDYTEEGRYKCPLYKTSERRGVLSTTGHSTNYVLPFLLGTDKKPSHWTKRSVALLCQLD</sequence>
<evidence type="ECO:0000256" key="7">
    <source>
        <dbReference type="ARBA" id="ARBA00023017"/>
    </source>
</evidence>
<dbReference type="Gene3D" id="3.10.490.20">
    <property type="match status" value="1"/>
</dbReference>
<feature type="domain" description="Dynein heavy chain ATP-binding dynein motor region" evidence="19">
    <location>
        <begin position="2866"/>
        <end position="3087"/>
    </location>
</feature>
<evidence type="ECO:0000256" key="11">
    <source>
        <dbReference type="ARBA" id="ARBA00023212"/>
    </source>
</evidence>
<dbReference type="Gene3D" id="1.20.920.20">
    <property type="match status" value="1"/>
</dbReference>
<dbReference type="InterPro" id="IPR041228">
    <property type="entry name" value="Dynein_C"/>
</dbReference>
<evidence type="ECO:0000256" key="12">
    <source>
        <dbReference type="ARBA" id="ARBA00023273"/>
    </source>
</evidence>
<evidence type="ECO:0000256" key="5">
    <source>
        <dbReference type="ARBA" id="ARBA00022741"/>
    </source>
</evidence>
<dbReference type="SUPFAM" id="SSF52540">
    <property type="entry name" value="P-loop containing nucleoside triphosphate hydrolases"/>
    <property type="match status" value="4"/>
</dbReference>
<dbReference type="Proteomes" id="UP000695000">
    <property type="component" value="Unplaced"/>
</dbReference>
<protein>
    <submittedName>
        <fullName evidence="25">Dynein heavy chain 12, axonemal-like</fullName>
    </submittedName>
</protein>
<dbReference type="InterPro" id="IPR042219">
    <property type="entry name" value="AAA_lid_11_sf"/>
</dbReference>
<keyword evidence="6" id="KW-0067">ATP-binding</keyword>
<dbReference type="Pfam" id="PF03028">
    <property type="entry name" value="Dynein_heavy"/>
    <property type="match status" value="1"/>
</dbReference>
<dbReference type="InterPro" id="IPR043160">
    <property type="entry name" value="Dynein_C_barrel"/>
</dbReference>
<dbReference type="InterPro" id="IPR042222">
    <property type="entry name" value="Dynein_2_N"/>
</dbReference>
<dbReference type="Gene3D" id="1.20.1270.280">
    <property type="match status" value="1"/>
</dbReference>
<evidence type="ECO:0000256" key="13">
    <source>
        <dbReference type="SAM" id="Coils"/>
    </source>
</evidence>
<dbReference type="InterPro" id="IPR024743">
    <property type="entry name" value="Dynein_HC_stalk"/>
</dbReference>
<feature type="domain" description="Dynein heavy chain AAA module D4" evidence="18">
    <location>
        <begin position="2219"/>
        <end position="2478"/>
    </location>
</feature>
<dbReference type="PANTHER" id="PTHR22878">
    <property type="entry name" value="DYNEIN HEAVY CHAIN 6, AXONEMAL-LIKE-RELATED"/>
    <property type="match status" value="1"/>
</dbReference>
<evidence type="ECO:0000259" key="14">
    <source>
        <dbReference type="Pfam" id="PF03028"/>
    </source>
</evidence>
<dbReference type="Gene3D" id="1.20.140.100">
    <property type="entry name" value="Dynein heavy chain, N-terminal domain 2"/>
    <property type="match status" value="1"/>
</dbReference>
<feature type="domain" description="Dynein heavy chain coiled coil stalk" evidence="17">
    <location>
        <begin position="2495"/>
        <end position="2836"/>
    </location>
</feature>
<accession>A0ABM1MZC1</accession>
<dbReference type="InterPro" id="IPR041466">
    <property type="entry name" value="Dynein_AAA5_ext"/>
</dbReference>
<dbReference type="Gene3D" id="1.20.920.30">
    <property type="match status" value="1"/>
</dbReference>
<dbReference type="Gene3D" id="1.10.8.710">
    <property type="match status" value="1"/>
</dbReference>
<feature type="domain" description="Dynein heavy chain region D6 P-loop" evidence="14">
    <location>
        <begin position="3331"/>
        <end position="3444"/>
    </location>
</feature>
<dbReference type="Pfam" id="PF17857">
    <property type="entry name" value="AAA_lid_1"/>
    <property type="match status" value="1"/>
</dbReference>
<dbReference type="Gene3D" id="6.10.140.1060">
    <property type="match status" value="1"/>
</dbReference>
<dbReference type="InterPro" id="IPR013602">
    <property type="entry name" value="Dynein_heavy_linker"/>
</dbReference>
<dbReference type="Gene3D" id="3.40.50.300">
    <property type="entry name" value="P-loop containing nucleotide triphosphate hydrolases"/>
    <property type="match status" value="5"/>
</dbReference>
<dbReference type="Gene3D" id="1.10.8.1220">
    <property type="match status" value="1"/>
</dbReference>
<dbReference type="Pfam" id="PF17852">
    <property type="entry name" value="Dynein_AAA_lid"/>
    <property type="match status" value="1"/>
</dbReference>
<evidence type="ECO:0000256" key="9">
    <source>
        <dbReference type="ARBA" id="ARBA00023069"/>
    </source>
</evidence>
<evidence type="ECO:0000256" key="10">
    <source>
        <dbReference type="ARBA" id="ARBA00023175"/>
    </source>
</evidence>
<evidence type="ECO:0000259" key="18">
    <source>
        <dbReference type="Pfam" id="PF12780"/>
    </source>
</evidence>
<feature type="domain" description="Dynein heavy chain linker" evidence="15">
    <location>
        <begin position="647"/>
        <end position="1077"/>
    </location>
</feature>
<evidence type="ECO:0000259" key="20">
    <source>
        <dbReference type="Pfam" id="PF17852"/>
    </source>
</evidence>
<keyword evidence="8 13" id="KW-0175">Coiled coil</keyword>
<dbReference type="InterPro" id="IPR027417">
    <property type="entry name" value="P-loop_NTPase"/>
</dbReference>
<evidence type="ECO:0000259" key="15">
    <source>
        <dbReference type="Pfam" id="PF08393"/>
    </source>
</evidence>
<dbReference type="Pfam" id="PF08393">
    <property type="entry name" value="DHC_N2"/>
    <property type="match status" value="1"/>
</dbReference>
<dbReference type="InterPro" id="IPR035706">
    <property type="entry name" value="AAA_9"/>
</dbReference>
<evidence type="ECO:0000259" key="17">
    <source>
        <dbReference type="Pfam" id="PF12777"/>
    </source>
</evidence>
<keyword evidence="4" id="KW-0493">Microtubule</keyword>
<dbReference type="Pfam" id="PF18198">
    <property type="entry name" value="AAA_lid_11"/>
    <property type="match status" value="1"/>
</dbReference>
<keyword evidence="9" id="KW-0969">Cilium</keyword>
<feature type="domain" description="Dynein heavy chain AAA 5 extension" evidence="20">
    <location>
        <begin position="1702"/>
        <end position="1839"/>
    </location>
</feature>
<dbReference type="InterPro" id="IPR026983">
    <property type="entry name" value="DHC"/>
</dbReference>
<keyword evidence="10" id="KW-0505">Motor protein</keyword>
<evidence type="ECO:0000256" key="6">
    <source>
        <dbReference type="ARBA" id="ARBA00022840"/>
    </source>
</evidence>
<dbReference type="Pfam" id="PF12780">
    <property type="entry name" value="AAA_8"/>
    <property type="match status" value="1"/>
</dbReference>
<dbReference type="InterPro" id="IPR041589">
    <property type="entry name" value="DNAH3_AAA_lid_1"/>
</dbReference>
<comment type="similarity">
    <text evidence="2">Belongs to the dynein heavy chain family.</text>
</comment>
<evidence type="ECO:0000259" key="16">
    <source>
        <dbReference type="Pfam" id="PF12774"/>
    </source>
</evidence>
<proteinExistence type="inferred from homology"/>
<evidence type="ECO:0000313" key="25">
    <source>
        <dbReference type="RefSeq" id="XP_017779921.1"/>
    </source>
</evidence>
<feature type="domain" description="Dynein heavy chain C-terminal" evidence="23">
    <location>
        <begin position="3625"/>
        <end position="3924"/>
    </location>
</feature>
<evidence type="ECO:0000256" key="2">
    <source>
        <dbReference type="ARBA" id="ARBA00008887"/>
    </source>
</evidence>
<comment type="subcellular location">
    <subcellularLocation>
        <location evidence="1">Cytoplasm</location>
        <location evidence="1">Cytoskeleton</location>
        <location evidence="1">Cilium axoneme</location>
    </subcellularLocation>
</comment>
<gene>
    <name evidence="25" type="primary">LOC108565143</name>
</gene>
<dbReference type="InterPro" id="IPR035699">
    <property type="entry name" value="AAA_6"/>
</dbReference>
<dbReference type="Pfam" id="PF12777">
    <property type="entry name" value="MT"/>
    <property type="match status" value="1"/>
</dbReference>
<evidence type="ECO:0000256" key="3">
    <source>
        <dbReference type="ARBA" id="ARBA00022490"/>
    </source>
</evidence>
<dbReference type="Gene3D" id="1.10.8.720">
    <property type="entry name" value="Region D6 of dynein motor"/>
    <property type="match status" value="1"/>
</dbReference>
<reference evidence="25" key="1">
    <citation type="submission" date="2025-08" db="UniProtKB">
        <authorList>
            <consortium name="RefSeq"/>
        </authorList>
    </citation>
    <scope>IDENTIFICATION</scope>
    <source>
        <tissue evidence="25">Whole Larva</tissue>
    </source>
</reference>
<dbReference type="Pfam" id="PF12781">
    <property type="entry name" value="AAA_9"/>
    <property type="match status" value="1"/>
</dbReference>
<evidence type="ECO:0000256" key="1">
    <source>
        <dbReference type="ARBA" id="ARBA00004430"/>
    </source>
</evidence>
<feature type="coiled-coil region" evidence="13">
    <location>
        <begin position="2708"/>
        <end position="2777"/>
    </location>
</feature>
<evidence type="ECO:0000256" key="8">
    <source>
        <dbReference type="ARBA" id="ARBA00023054"/>
    </source>
</evidence>
<evidence type="ECO:0000259" key="21">
    <source>
        <dbReference type="Pfam" id="PF17857"/>
    </source>
</evidence>
<feature type="domain" description="Dynein heavy chain AAA lid" evidence="22">
    <location>
        <begin position="3480"/>
        <end position="3618"/>
    </location>
</feature>
<keyword evidence="3" id="KW-0963">Cytoplasm</keyword>
<dbReference type="InterPro" id="IPR042228">
    <property type="entry name" value="Dynein_linker_3"/>
</dbReference>
<keyword evidence="5" id="KW-0547">Nucleotide-binding</keyword>
<keyword evidence="12" id="KW-0966">Cell projection</keyword>
<keyword evidence="11" id="KW-0206">Cytoskeleton</keyword>
<dbReference type="Gene3D" id="1.20.58.1120">
    <property type="match status" value="1"/>
</dbReference>
<dbReference type="InterPro" id="IPR024317">
    <property type="entry name" value="Dynein_heavy_chain_D4_dom"/>
</dbReference>
<name>A0ABM1MZC1_NICVS</name>
<dbReference type="InterPro" id="IPR041658">
    <property type="entry name" value="AAA_lid_11"/>
</dbReference>
<feature type="domain" description="Dynein heavy chain 3 AAA+ lid" evidence="21">
    <location>
        <begin position="2070"/>
        <end position="2157"/>
    </location>
</feature>
<evidence type="ECO:0000259" key="22">
    <source>
        <dbReference type="Pfam" id="PF18198"/>
    </source>
</evidence>
<dbReference type="Pfam" id="PF18199">
    <property type="entry name" value="Dynein_C"/>
    <property type="match status" value="1"/>
</dbReference>
<keyword evidence="7" id="KW-0243">Dynein</keyword>
<dbReference type="Gene3D" id="1.10.472.130">
    <property type="match status" value="1"/>
</dbReference>
<dbReference type="RefSeq" id="XP_017779921.1">
    <property type="nucleotide sequence ID" value="XM_017924432.1"/>
</dbReference>
<evidence type="ECO:0000256" key="4">
    <source>
        <dbReference type="ARBA" id="ARBA00022701"/>
    </source>
</evidence>
<dbReference type="InterPro" id="IPR043157">
    <property type="entry name" value="Dynein_AAA1S"/>
</dbReference>
<keyword evidence="24" id="KW-1185">Reference proteome</keyword>
<dbReference type="GeneID" id="108565143"/>
<dbReference type="Gene3D" id="3.20.180.20">
    <property type="entry name" value="Dynein heavy chain, N-terminal domain 2"/>
    <property type="match status" value="1"/>
</dbReference>